<feature type="transmembrane region" description="Helical" evidence="4">
    <location>
        <begin position="183"/>
        <end position="205"/>
    </location>
</feature>
<protein>
    <recommendedName>
        <fullName evidence="1">undecaprenyl-diphosphate phosphatase</fullName>
        <ecNumber evidence="1">3.6.1.27</ecNumber>
    </recommendedName>
    <alternativeName>
        <fullName evidence="2">Undecaprenyl pyrophosphate phosphatase</fullName>
    </alternativeName>
</protein>
<dbReference type="OrthoDB" id="5586741at2"/>
<name>A0A3S0RJV7_9GAMM</name>
<dbReference type="AlphaFoldDB" id="A0A3S0RJV7"/>
<keyword evidence="7" id="KW-1185">Reference proteome</keyword>
<comment type="catalytic activity">
    <reaction evidence="3">
        <text>di-trans,octa-cis-undecaprenyl diphosphate + H2O = di-trans,octa-cis-undecaprenyl phosphate + phosphate + H(+)</text>
        <dbReference type="Rhea" id="RHEA:28094"/>
        <dbReference type="ChEBI" id="CHEBI:15377"/>
        <dbReference type="ChEBI" id="CHEBI:15378"/>
        <dbReference type="ChEBI" id="CHEBI:43474"/>
        <dbReference type="ChEBI" id="CHEBI:58405"/>
        <dbReference type="ChEBI" id="CHEBI:60392"/>
        <dbReference type="EC" id="3.6.1.27"/>
    </reaction>
</comment>
<proteinExistence type="predicted"/>
<dbReference type="InterPro" id="IPR000326">
    <property type="entry name" value="PAP2/HPO"/>
</dbReference>
<dbReference type="GO" id="GO:0050380">
    <property type="term" value="F:undecaprenyl-diphosphatase activity"/>
    <property type="evidence" value="ECO:0007669"/>
    <property type="project" value="UniProtKB-EC"/>
</dbReference>
<accession>A0A3S0RJV7</accession>
<evidence type="ECO:0000256" key="4">
    <source>
        <dbReference type="SAM" id="Phobius"/>
    </source>
</evidence>
<evidence type="ECO:0000256" key="2">
    <source>
        <dbReference type="ARBA" id="ARBA00032707"/>
    </source>
</evidence>
<dbReference type="SUPFAM" id="SSF48317">
    <property type="entry name" value="Acid phosphatase/Vanadium-dependent haloperoxidase"/>
    <property type="match status" value="1"/>
</dbReference>
<reference evidence="6 7" key="1">
    <citation type="submission" date="2018-12" db="EMBL/GenBank/DDBJ databases">
        <authorList>
            <person name="Yu L."/>
        </authorList>
    </citation>
    <scope>NUCLEOTIDE SEQUENCE [LARGE SCALE GENOMIC DNA]</scope>
    <source>
        <strain evidence="6 7">HAW-EB5</strain>
    </source>
</reference>
<dbReference type="InterPro" id="IPR036938">
    <property type="entry name" value="PAP2/HPO_sf"/>
</dbReference>
<dbReference type="Gene3D" id="1.20.144.10">
    <property type="entry name" value="Phosphatidic acid phosphatase type 2/haloperoxidase"/>
    <property type="match status" value="1"/>
</dbReference>
<dbReference type="Proteomes" id="UP000282060">
    <property type="component" value="Unassembled WGS sequence"/>
</dbReference>
<dbReference type="EC" id="3.6.1.27" evidence="1"/>
<evidence type="ECO:0000256" key="1">
    <source>
        <dbReference type="ARBA" id="ARBA00012374"/>
    </source>
</evidence>
<comment type="caution">
    <text evidence="6">The sequence shown here is derived from an EMBL/GenBank/DDBJ whole genome shotgun (WGS) entry which is preliminary data.</text>
</comment>
<dbReference type="EMBL" id="RXNV01000008">
    <property type="protein sequence ID" value="RTR30216.1"/>
    <property type="molecule type" value="Genomic_DNA"/>
</dbReference>
<dbReference type="PANTHER" id="PTHR14969:SF54">
    <property type="entry name" value="PHOSPHATIDYLGLYCEROPHOSPHATASE B"/>
    <property type="match status" value="1"/>
</dbReference>
<dbReference type="CDD" id="cd01610">
    <property type="entry name" value="PAP2_like"/>
    <property type="match status" value="1"/>
</dbReference>
<keyword evidence="4" id="KW-1133">Transmembrane helix</keyword>
<keyword evidence="4" id="KW-0472">Membrane</keyword>
<sequence>MMIGWAILTIIPAILLISDTTLFPLLPLNSLSAEVLFWLTTSGTAPYGVATVLLILLLSYQRLGRAQFVSLFLTISLGMCTTLGLNHYLKPFFNEARPNAVWLEQQYLLNTTNFYTLAKAERKAQMTASLERLEHAETELDLSPLIKQHWKNEVGFAFPSGHTLFAITLTMIASYYLLLAGNLVLPTMLFIWSITMGFSRMLLGMHWSQDVLASTVLGGVIGLFSLLFIHKTFPYGYRAYTYLSTKLKQKQVMLKP</sequence>
<organism evidence="6 7">
    <name type="scientific">Shewanella atlantica</name>
    <dbReference type="NCBI Taxonomy" id="271099"/>
    <lineage>
        <taxon>Bacteria</taxon>
        <taxon>Pseudomonadati</taxon>
        <taxon>Pseudomonadota</taxon>
        <taxon>Gammaproteobacteria</taxon>
        <taxon>Alteromonadales</taxon>
        <taxon>Shewanellaceae</taxon>
        <taxon>Shewanella</taxon>
    </lineage>
</organism>
<feature type="transmembrane region" description="Helical" evidence="4">
    <location>
        <begin position="68"/>
        <end position="89"/>
    </location>
</feature>
<feature type="transmembrane region" description="Helical" evidence="4">
    <location>
        <begin position="36"/>
        <end position="56"/>
    </location>
</feature>
<evidence type="ECO:0000256" key="3">
    <source>
        <dbReference type="ARBA" id="ARBA00047594"/>
    </source>
</evidence>
<dbReference type="Pfam" id="PF01569">
    <property type="entry name" value="PAP2"/>
    <property type="match status" value="1"/>
</dbReference>
<dbReference type="PANTHER" id="PTHR14969">
    <property type="entry name" value="SPHINGOSINE-1-PHOSPHATE PHOSPHOHYDROLASE"/>
    <property type="match status" value="1"/>
</dbReference>
<evidence type="ECO:0000313" key="7">
    <source>
        <dbReference type="Proteomes" id="UP000282060"/>
    </source>
</evidence>
<dbReference type="SMART" id="SM00014">
    <property type="entry name" value="acidPPc"/>
    <property type="match status" value="1"/>
</dbReference>
<feature type="transmembrane region" description="Helical" evidence="4">
    <location>
        <begin position="211"/>
        <end position="229"/>
    </location>
</feature>
<gene>
    <name evidence="6" type="ORF">EKG39_15820</name>
</gene>
<feature type="domain" description="Phosphatidic acid phosphatase type 2/haloperoxidase" evidence="5">
    <location>
        <begin position="70"/>
        <end position="226"/>
    </location>
</feature>
<evidence type="ECO:0000313" key="6">
    <source>
        <dbReference type="EMBL" id="RTR30216.1"/>
    </source>
</evidence>
<keyword evidence="4" id="KW-0812">Transmembrane</keyword>
<dbReference type="GO" id="GO:0005886">
    <property type="term" value="C:plasma membrane"/>
    <property type="evidence" value="ECO:0007669"/>
    <property type="project" value="TreeGrafter"/>
</dbReference>
<evidence type="ECO:0000259" key="5">
    <source>
        <dbReference type="SMART" id="SM00014"/>
    </source>
</evidence>